<feature type="domain" description="RNase H type-1" evidence="2">
    <location>
        <begin position="204"/>
        <end position="310"/>
    </location>
</feature>
<evidence type="ECO:0000259" key="3">
    <source>
        <dbReference type="Pfam" id="PF13966"/>
    </source>
</evidence>
<dbReference type="InterPro" id="IPR036397">
    <property type="entry name" value="RNaseH_sf"/>
</dbReference>
<dbReference type="SUPFAM" id="SSF53098">
    <property type="entry name" value="Ribonuclease H-like"/>
    <property type="match status" value="1"/>
</dbReference>
<feature type="domain" description="Reverse transcriptase zinc-binding" evidence="3">
    <location>
        <begin position="19"/>
        <end position="90"/>
    </location>
</feature>
<feature type="region of interest" description="Disordered" evidence="1">
    <location>
        <begin position="176"/>
        <end position="196"/>
    </location>
</feature>
<sequence>MNSRKEQMKEGEGNNSRNEANSGAWKFLWSQNTKQKLKHFIWKCLRGILPVNEVLKRRSGKGDERCVCYGEKTETLEHMLFFCRHAEMIWKAAPISWDGLQEFRHNFWLWWNCLMDAKERIQGRDYIVLTINILWQVWKSRNSIQFNREERCPEGIVKKAMMEWVEYQAVGSVDDLNRKSGDDKASNGGRWSPPPKGYRVGRGIVARKDDRGLIGAWAASDDKLGEPAVEEALAIRQGLHIAKEQGWRKVLIQFDCKGIVGKINVRKAEDPNTGVLIFDILKIRQDFTECSFFFIQREGNFVAHHLVKFAINLRNDFVWQESFPE</sequence>
<dbReference type="InterPro" id="IPR012337">
    <property type="entry name" value="RNaseH-like_sf"/>
</dbReference>
<dbReference type="CDD" id="cd06222">
    <property type="entry name" value="RNase_H_like"/>
    <property type="match status" value="1"/>
</dbReference>
<organism evidence="4 5">
    <name type="scientific">Coffea arabica</name>
    <name type="common">Arabian coffee</name>
    <dbReference type="NCBI Taxonomy" id="13443"/>
    <lineage>
        <taxon>Eukaryota</taxon>
        <taxon>Viridiplantae</taxon>
        <taxon>Streptophyta</taxon>
        <taxon>Embryophyta</taxon>
        <taxon>Tracheophyta</taxon>
        <taxon>Spermatophyta</taxon>
        <taxon>Magnoliopsida</taxon>
        <taxon>eudicotyledons</taxon>
        <taxon>Gunneridae</taxon>
        <taxon>Pentapetalae</taxon>
        <taxon>asterids</taxon>
        <taxon>lamiids</taxon>
        <taxon>Gentianales</taxon>
        <taxon>Rubiaceae</taxon>
        <taxon>Ixoroideae</taxon>
        <taxon>Gardenieae complex</taxon>
        <taxon>Bertiereae - Coffeeae clade</taxon>
        <taxon>Coffeeae</taxon>
        <taxon>Coffea</taxon>
    </lineage>
</organism>
<dbReference type="InterPro" id="IPR052929">
    <property type="entry name" value="RNase_H-like_EbsB-rel"/>
</dbReference>
<reference evidence="5" key="1">
    <citation type="submission" date="2025-08" db="UniProtKB">
        <authorList>
            <consortium name="RefSeq"/>
        </authorList>
    </citation>
    <scope>IDENTIFICATION</scope>
    <source>
        <tissue evidence="5">Leaves</tissue>
    </source>
</reference>
<accession>A0ABM4VH59</accession>
<evidence type="ECO:0000259" key="2">
    <source>
        <dbReference type="Pfam" id="PF13456"/>
    </source>
</evidence>
<dbReference type="InterPro" id="IPR044730">
    <property type="entry name" value="RNase_H-like_dom_plant"/>
</dbReference>
<dbReference type="Pfam" id="PF13966">
    <property type="entry name" value="zf-RVT"/>
    <property type="match status" value="1"/>
</dbReference>
<dbReference type="InterPro" id="IPR026960">
    <property type="entry name" value="RVT-Znf"/>
</dbReference>
<protein>
    <submittedName>
        <fullName evidence="5">Uncharacterized protein</fullName>
    </submittedName>
</protein>
<dbReference type="Pfam" id="PF13456">
    <property type="entry name" value="RVT_3"/>
    <property type="match status" value="1"/>
</dbReference>
<dbReference type="Proteomes" id="UP001652660">
    <property type="component" value="Chromosome 8c"/>
</dbReference>
<dbReference type="GeneID" id="140013470"/>
<evidence type="ECO:0000256" key="1">
    <source>
        <dbReference type="SAM" id="MobiDB-lite"/>
    </source>
</evidence>
<keyword evidence="4" id="KW-1185">Reference proteome</keyword>
<feature type="compositionally biased region" description="Basic and acidic residues" evidence="1">
    <location>
        <begin position="176"/>
        <end position="185"/>
    </location>
</feature>
<evidence type="ECO:0000313" key="4">
    <source>
        <dbReference type="Proteomes" id="UP001652660"/>
    </source>
</evidence>
<dbReference type="Gene3D" id="3.30.420.10">
    <property type="entry name" value="Ribonuclease H-like superfamily/Ribonuclease H"/>
    <property type="match status" value="1"/>
</dbReference>
<proteinExistence type="predicted"/>
<dbReference type="PANTHER" id="PTHR47074:SF48">
    <property type="entry name" value="POLYNUCLEOTIDYL TRANSFERASE, RIBONUCLEASE H-LIKE SUPERFAMILY PROTEIN"/>
    <property type="match status" value="1"/>
</dbReference>
<dbReference type="InterPro" id="IPR002156">
    <property type="entry name" value="RNaseH_domain"/>
</dbReference>
<dbReference type="PANTHER" id="PTHR47074">
    <property type="entry name" value="BNAC02G40300D PROTEIN"/>
    <property type="match status" value="1"/>
</dbReference>
<name>A0ABM4VH59_COFAR</name>
<evidence type="ECO:0000313" key="5">
    <source>
        <dbReference type="RefSeq" id="XP_071918863.1"/>
    </source>
</evidence>
<gene>
    <name evidence="5" type="primary">LOC140013470</name>
</gene>
<dbReference type="RefSeq" id="XP_071918863.1">
    <property type="nucleotide sequence ID" value="XM_072062762.1"/>
</dbReference>